<protein>
    <submittedName>
        <fullName evidence="1">Uncharacterized protein</fullName>
    </submittedName>
</protein>
<proteinExistence type="predicted"/>
<dbReference type="AlphaFoldDB" id="A0A087V083"/>
<evidence type="ECO:0000313" key="1">
    <source>
        <dbReference type="EMBL" id="KFM83022.1"/>
    </source>
</evidence>
<sequence>MLTSMAVTFTQTHITEIVVKTIKNNKGFHSSVYCTVLDHSTHINSSISDNYNHC</sequence>
<gene>
    <name evidence="1" type="ORF">X975_26525</name>
</gene>
<accession>A0A087V083</accession>
<organism evidence="1 2">
    <name type="scientific">Stegodyphus mimosarum</name>
    <name type="common">African social velvet spider</name>
    <dbReference type="NCBI Taxonomy" id="407821"/>
    <lineage>
        <taxon>Eukaryota</taxon>
        <taxon>Metazoa</taxon>
        <taxon>Ecdysozoa</taxon>
        <taxon>Arthropoda</taxon>
        <taxon>Chelicerata</taxon>
        <taxon>Arachnida</taxon>
        <taxon>Araneae</taxon>
        <taxon>Araneomorphae</taxon>
        <taxon>Entelegynae</taxon>
        <taxon>Eresoidea</taxon>
        <taxon>Eresidae</taxon>
        <taxon>Stegodyphus</taxon>
    </lineage>
</organism>
<evidence type="ECO:0000313" key="2">
    <source>
        <dbReference type="Proteomes" id="UP000054359"/>
    </source>
</evidence>
<feature type="non-terminal residue" evidence="1">
    <location>
        <position position="54"/>
    </location>
</feature>
<name>A0A087V083_STEMI</name>
<keyword evidence="2" id="KW-1185">Reference proteome</keyword>
<dbReference type="EMBL" id="KK122573">
    <property type="protein sequence ID" value="KFM83022.1"/>
    <property type="molecule type" value="Genomic_DNA"/>
</dbReference>
<dbReference type="Proteomes" id="UP000054359">
    <property type="component" value="Unassembled WGS sequence"/>
</dbReference>
<reference evidence="1 2" key="1">
    <citation type="submission" date="2013-11" db="EMBL/GenBank/DDBJ databases">
        <title>Genome sequencing of Stegodyphus mimosarum.</title>
        <authorList>
            <person name="Bechsgaard J."/>
        </authorList>
    </citation>
    <scope>NUCLEOTIDE SEQUENCE [LARGE SCALE GENOMIC DNA]</scope>
</reference>